<dbReference type="Proteomes" id="UP001320766">
    <property type="component" value="Unassembled WGS sequence"/>
</dbReference>
<proteinExistence type="predicted"/>
<dbReference type="EMBL" id="JAMZEC010000001">
    <property type="protein sequence ID" value="MCP2350583.1"/>
    <property type="molecule type" value="Genomic_DNA"/>
</dbReference>
<reference evidence="1 2" key="1">
    <citation type="submission" date="2022-06" db="EMBL/GenBank/DDBJ databases">
        <title>Sequencing the genomes of 1000 actinobacteria strains.</title>
        <authorList>
            <person name="Klenk H.-P."/>
        </authorList>
    </citation>
    <scope>NUCLEOTIDE SEQUENCE [LARGE SCALE GENOMIC DNA]</scope>
    <source>
        <strain evidence="1 2">DSM 44170</strain>
    </source>
</reference>
<name>A0ABT1K992_9ACTN</name>
<protein>
    <submittedName>
        <fullName evidence="1">NTP pyrophosphatase (Non-canonical NTP hydrolase)</fullName>
    </submittedName>
</protein>
<organism evidence="1 2">
    <name type="scientific">Nonomuraea roseoviolacea subsp. carminata</name>
    <dbReference type="NCBI Taxonomy" id="160689"/>
    <lineage>
        <taxon>Bacteria</taxon>
        <taxon>Bacillati</taxon>
        <taxon>Actinomycetota</taxon>
        <taxon>Actinomycetes</taxon>
        <taxon>Streptosporangiales</taxon>
        <taxon>Streptosporangiaceae</taxon>
        <taxon>Nonomuraea</taxon>
    </lineage>
</organism>
<evidence type="ECO:0000313" key="2">
    <source>
        <dbReference type="Proteomes" id="UP001320766"/>
    </source>
</evidence>
<dbReference type="RefSeq" id="WP_253776080.1">
    <property type="nucleotide sequence ID" value="NZ_BAAAVE010000017.1"/>
</dbReference>
<keyword evidence="2" id="KW-1185">Reference proteome</keyword>
<comment type="caution">
    <text evidence="1">The sequence shown here is derived from an EMBL/GenBank/DDBJ whole genome shotgun (WGS) entry which is preliminary data.</text>
</comment>
<gene>
    <name evidence="1" type="ORF">HD595_006705</name>
</gene>
<sequence>MSTTTAPTAKQARNLLAEARNASTYTKFYTGGNASQENGFDALRTALVAQGTATLAIAEELAELREAVRQVAACRAELAQIAAAIQNLAGAHERSTARLQDALSDAATSIDKTVGKGLKEIAEEVRGCDETTTIGTIDIATAIREHSKTGNSAVFGVIDVMDRPRWWQWRRRNQRQQATIVEGAAR</sequence>
<dbReference type="GO" id="GO:0016787">
    <property type="term" value="F:hydrolase activity"/>
    <property type="evidence" value="ECO:0007669"/>
    <property type="project" value="UniProtKB-KW"/>
</dbReference>
<accession>A0ABT1K992</accession>
<keyword evidence="1" id="KW-0378">Hydrolase</keyword>
<evidence type="ECO:0000313" key="1">
    <source>
        <dbReference type="EMBL" id="MCP2350583.1"/>
    </source>
</evidence>